<evidence type="ECO:0008006" key="4">
    <source>
        <dbReference type="Google" id="ProtNLM"/>
    </source>
</evidence>
<accession>A0ABZ1C3L8</accession>
<evidence type="ECO:0000313" key="3">
    <source>
        <dbReference type="Proteomes" id="UP000738431"/>
    </source>
</evidence>
<dbReference type="Proteomes" id="UP000738431">
    <property type="component" value="Chromosome"/>
</dbReference>
<sequence>MMTSLIRRFAAFTGLVAALALAPAALLANDEHHAEKHDEHGHTVALADVPHDARVAIEHAAEHGEVKKVTQHEEHGHTVYTAVIHHADGSEDDVTVDAHGTVQHEEHHAKH</sequence>
<protein>
    <recommendedName>
        <fullName evidence="4">PepSY domain-containing protein</fullName>
    </recommendedName>
</protein>
<reference evidence="2 3" key="1">
    <citation type="submission" date="2021-08" db="EMBL/GenBank/DDBJ databases">
        <authorList>
            <person name="Zhang D."/>
            <person name="Zhang A."/>
            <person name="Wang L."/>
        </authorList>
    </citation>
    <scope>NUCLEOTIDE SEQUENCE [LARGE SCALE GENOMIC DNA]</scope>
    <source>
        <strain evidence="2 3">WL0086</strain>
    </source>
</reference>
<gene>
    <name evidence="2" type="ORF">K1X11_014170</name>
</gene>
<dbReference type="RefSeq" id="WP_221031468.1">
    <property type="nucleotide sequence ID" value="NZ_CP139781.1"/>
</dbReference>
<feature type="chain" id="PRO_5047156694" description="PepSY domain-containing protein" evidence="1">
    <location>
        <begin position="29"/>
        <end position="111"/>
    </location>
</feature>
<keyword evidence="3" id="KW-1185">Reference proteome</keyword>
<keyword evidence="1" id="KW-0732">Signal</keyword>
<organism evidence="2 3">
    <name type="scientific">Actomonas aquatica</name>
    <dbReference type="NCBI Taxonomy" id="2866162"/>
    <lineage>
        <taxon>Bacteria</taxon>
        <taxon>Pseudomonadati</taxon>
        <taxon>Verrucomicrobiota</taxon>
        <taxon>Opitutia</taxon>
        <taxon>Opitutales</taxon>
        <taxon>Opitutaceae</taxon>
        <taxon>Actomonas</taxon>
    </lineage>
</organism>
<dbReference type="EMBL" id="CP139781">
    <property type="protein sequence ID" value="WRQ85955.1"/>
    <property type="molecule type" value="Genomic_DNA"/>
</dbReference>
<feature type="signal peptide" evidence="1">
    <location>
        <begin position="1"/>
        <end position="28"/>
    </location>
</feature>
<reference evidence="2 3" key="2">
    <citation type="submission" date="2023-12" db="EMBL/GenBank/DDBJ databases">
        <title>Description of an unclassified Opitutus bacterium of Verrucomicrobiota.</title>
        <authorList>
            <person name="Zhang D.-F."/>
        </authorList>
    </citation>
    <scope>NUCLEOTIDE SEQUENCE [LARGE SCALE GENOMIC DNA]</scope>
    <source>
        <strain evidence="2 3">WL0086</strain>
    </source>
</reference>
<name>A0ABZ1C3L8_9BACT</name>
<evidence type="ECO:0000256" key="1">
    <source>
        <dbReference type="SAM" id="SignalP"/>
    </source>
</evidence>
<evidence type="ECO:0000313" key="2">
    <source>
        <dbReference type="EMBL" id="WRQ85955.1"/>
    </source>
</evidence>
<proteinExistence type="predicted"/>